<dbReference type="InterPro" id="IPR044834">
    <property type="entry name" value="PATL"/>
</dbReference>
<dbReference type="PANTHER" id="PTHR45932:SF4">
    <property type="entry name" value="PATELLIN-6"/>
    <property type="match status" value="1"/>
</dbReference>
<dbReference type="InterPro" id="IPR011074">
    <property type="entry name" value="CRAL/TRIO_N_dom"/>
</dbReference>
<evidence type="ECO:0000313" key="7">
    <source>
        <dbReference type="Proteomes" id="UP000251960"/>
    </source>
</evidence>
<dbReference type="SUPFAM" id="SSF46938">
    <property type="entry name" value="CRAL/TRIO N-terminal domain"/>
    <property type="match status" value="1"/>
</dbReference>
<evidence type="ECO:0000256" key="4">
    <source>
        <dbReference type="SAM" id="MobiDB-lite"/>
    </source>
</evidence>
<evidence type="ECO:0000256" key="2">
    <source>
        <dbReference type="ARBA" id="ARBA00022448"/>
    </source>
</evidence>
<dbReference type="InterPro" id="IPR001251">
    <property type="entry name" value="CRAL-TRIO_dom"/>
</dbReference>
<comment type="subcellular location">
    <subcellularLocation>
        <location evidence="1">Membrane</location>
    </subcellularLocation>
</comment>
<accession>A0A3L6G5E4</accession>
<feature type="region of interest" description="Disordered" evidence="4">
    <location>
        <begin position="142"/>
        <end position="165"/>
    </location>
</feature>
<dbReference type="Gene3D" id="3.40.525.10">
    <property type="entry name" value="CRAL-TRIO lipid binding domain"/>
    <property type="match status" value="2"/>
</dbReference>
<dbReference type="InterPro" id="IPR036865">
    <property type="entry name" value="CRAL-TRIO_dom_sf"/>
</dbReference>
<feature type="region of interest" description="Disordered" evidence="4">
    <location>
        <begin position="1"/>
        <end position="21"/>
    </location>
</feature>
<evidence type="ECO:0000256" key="1">
    <source>
        <dbReference type="ARBA" id="ARBA00004370"/>
    </source>
</evidence>
<gene>
    <name evidence="6" type="primary">PATL6_1</name>
    <name evidence="6" type="ORF">Zm00014a_002627</name>
</gene>
<protein>
    <submittedName>
        <fullName evidence="6">Patellin-6</fullName>
    </submittedName>
</protein>
<dbReference type="GO" id="GO:0016020">
    <property type="term" value="C:membrane"/>
    <property type="evidence" value="ECO:0007669"/>
    <property type="project" value="UniProtKB-SubCell"/>
</dbReference>
<dbReference type="PROSITE" id="PS50191">
    <property type="entry name" value="CRAL_TRIO"/>
    <property type="match status" value="1"/>
</dbReference>
<dbReference type="GO" id="GO:0008289">
    <property type="term" value="F:lipid binding"/>
    <property type="evidence" value="ECO:0007669"/>
    <property type="project" value="InterPro"/>
</dbReference>
<dbReference type="SUPFAM" id="SSF53098">
    <property type="entry name" value="Ribonuclease H-like"/>
    <property type="match status" value="1"/>
</dbReference>
<organism evidence="6 7">
    <name type="scientific">Zea mays</name>
    <name type="common">Maize</name>
    <dbReference type="NCBI Taxonomy" id="4577"/>
    <lineage>
        <taxon>Eukaryota</taxon>
        <taxon>Viridiplantae</taxon>
        <taxon>Streptophyta</taxon>
        <taxon>Embryophyta</taxon>
        <taxon>Tracheophyta</taxon>
        <taxon>Spermatophyta</taxon>
        <taxon>Magnoliopsida</taxon>
        <taxon>Liliopsida</taxon>
        <taxon>Poales</taxon>
        <taxon>Poaceae</taxon>
        <taxon>PACMAD clade</taxon>
        <taxon>Panicoideae</taxon>
        <taxon>Andropogonodae</taxon>
        <taxon>Andropogoneae</taxon>
        <taxon>Tripsacinae</taxon>
        <taxon>Zea</taxon>
    </lineage>
</organism>
<dbReference type="Pfam" id="PF03765">
    <property type="entry name" value="CRAL_TRIO_N"/>
    <property type="match status" value="1"/>
</dbReference>
<evidence type="ECO:0000259" key="5">
    <source>
        <dbReference type="PROSITE" id="PS50191"/>
    </source>
</evidence>
<evidence type="ECO:0000256" key="3">
    <source>
        <dbReference type="ARBA" id="ARBA00023136"/>
    </source>
</evidence>
<dbReference type="AlphaFoldDB" id="A0A3L6G5E4"/>
<feature type="domain" description="CRAL-TRIO" evidence="5">
    <location>
        <begin position="69"/>
        <end position="238"/>
    </location>
</feature>
<dbReference type="Proteomes" id="UP000251960">
    <property type="component" value="Chromosome 10"/>
</dbReference>
<comment type="caution">
    <text evidence="6">The sequence shown here is derived from an EMBL/GenBank/DDBJ whole genome shotgun (WGS) entry which is preliminary data.</text>
</comment>
<dbReference type="InterPro" id="IPR012337">
    <property type="entry name" value="RNaseH-like_sf"/>
</dbReference>
<dbReference type="ExpressionAtlas" id="A0A3L6G5E4">
    <property type="expression patterns" value="baseline and differential"/>
</dbReference>
<evidence type="ECO:0000313" key="6">
    <source>
        <dbReference type="EMBL" id="PWZ43833.1"/>
    </source>
</evidence>
<keyword evidence="3" id="KW-0472">Membrane</keyword>
<dbReference type="PANTHER" id="PTHR45932">
    <property type="entry name" value="PATELLIN-1"/>
    <property type="match status" value="1"/>
</dbReference>
<dbReference type="CDD" id="cd00170">
    <property type="entry name" value="SEC14"/>
    <property type="match status" value="1"/>
</dbReference>
<name>A0A3L6G5E4_MAIZE</name>
<dbReference type="Pfam" id="PF00650">
    <property type="entry name" value="CRAL_TRIO"/>
    <property type="match status" value="1"/>
</dbReference>
<dbReference type="SUPFAM" id="SSF52087">
    <property type="entry name" value="CRAL/TRIO domain"/>
    <property type="match status" value="2"/>
</dbReference>
<dbReference type="InterPro" id="IPR036273">
    <property type="entry name" value="CRAL/TRIO_N_dom_sf"/>
</dbReference>
<dbReference type="EMBL" id="NCVQ01000002">
    <property type="protein sequence ID" value="PWZ43833.1"/>
    <property type="molecule type" value="Genomic_DNA"/>
</dbReference>
<keyword evidence="2" id="KW-0813">Transport</keyword>
<reference evidence="6 7" key="1">
    <citation type="journal article" date="2018" name="Nat. Genet.">
        <title>Extensive intraspecific gene order and gene structural variations between Mo17 and other maize genomes.</title>
        <authorList>
            <person name="Sun S."/>
            <person name="Zhou Y."/>
            <person name="Chen J."/>
            <person name="Shi J."/>
            <person name="Zhao H."/>
            <person name="Zhao H."/>
            <person name="Song W."/>
            <person name="Zhang M."/>
            <person name="Cui Y."/>
            <person name="Dong X."/>
            <person name="Liu H."/>
            <person name="Ma X."/>
            <person name="Jiao Y."/>
            <person name="Wang B."/>
            <person name="Wei X."/>
            <person name="Stein J.C."/>
            <person name="Glaubitz J.C."/>
            <person name="Lu F."/>
            <person name="Yu G."/>
            <person name="Liang C."/>
            <person name="Fengler K."/>
            <person name="Li B."/>
            <person name="Rafalski A."/>
            <person name="Schnable P.S."/>
            <person name="Ware D.H."/>
            <person name="Buckler E.S."/>
            <person name="Lai J."/>
        </authorList>
    </citation>
    <scope>NUCLEOTIDE SEQUENCE [LARGE SCALE GENOMIC DNA]</scope>
    <source>
        <strain evidence="7">cv. Missouri 17</strain>
        <tissue evidence="6">Seedling</tissue>
    </source>
</reference>
<proteinExistence type="predicted"/>
<sequence length="406" mass="45791">MWGVPLNPHSPPPGAADTAAAPALADDERADVVLLKFLRTRDFRARDAHAMLLRCAAWRAEFGTDAVVDEDLGFKELEGVVAYMHGWDRDGHPVCYNAYDVFKDRGMYERAFDDGDRLARFLWWRVKVMERGVRALTLRPAGVNAQSRQQPDPLPLPGQLPGDGGAQELMRPATRAQVFINMSWYFSVLFSMVSPLLTERTKSKFVIAREGNVVETLYKFIWPELVPVQYGGLSRAGELENGPPKSASEFTIEGGEKVFLEIDGIEVFEPLVKLLRLVDGDVKPSMGFLYGELINAKKAIKEAFGNVEIKYKEVMSIIEKKMKNRLDSPLHVAAYMLNPYYSYTNSSIFCDSTIMEKFMLCVETFYHGEDEKAYRAVNDDLDRFQTKQGSFSKIWQGAANALISIQ</sequence>